<dbReference type="InterPro" id="IPR035873">
    <property type="entry name" value="PhpC"/>
</dbReference>
<dbReference type="InterPro" id="IPR018211">
    <property type="entry name" value="ADH_Fe_CS"/>
</dbReference>
<dbReference type="FunFam" id="3.40.50.1970:FF:000003">
    <property type="entry name" value="Alcohol dehydrogenase, iron-containing"/>
    <property type="match status" value="1"/>
</dbReference>
<dbReference type="STRING" id="311410.LA5095_06098"/>
<evidence type="ECO:0000259" key="7">
    <source>
        <dbReference type="Pfam" id="PF25137"/>
    </source>
</evidence>
<comment type="similarity">
    <text evidence="2">Belongs to the iron-containing alcohol dehydrogenase family.</text>
</comment>
<dbReference type="Pfam" id="PF25137">
    <property type="entry name" value="ADH_Fe_C"/>
    <property type="match status" value="1"/>
</dbReference>
<dbReference type="InterPro" id="IPR056798">
    <property type="entry name" value="ADH_Fe_C"/>
</dbReference>
<dbReference type="Gene3D" id="1.20.1090.10">
    <property type="entry name" value="Dehydroquinate synthase-like - alpha domain"/>
    <property type="match status" value="1"/>
</dbReference>
<evidence type="ECO:0000313" key="8">
    <source>
        <dbReference type="EMBL" id="CTQ69205.1"/>
    </source>
</evidence>
<dbReference type="Proteomes" id="UP000049983">
    <property type="component" value="Unassembled WGS sequence"/>
</dbReference>
<feature type="domain" description="Alcohol dehydrogenase iron-type/glycerol dehydrogenase GldA" evidence="6">
    <location>
        <begin position="26"/>
        <end position="191"/>
    </location>
</feature>
<dbReference type="Gene3D" id="3.40.50.1970">
    <property type="match status" value="1"/>
</dbReference>
<evidence type="ECO:0000256" key="4">
    <source>
        <dbReference type="ARBA" id="ARBA00023027"/>
    </source>
</evidence>
<gene>
    <name evidence="8" type="primary">mdh_2</name>
    <name evidence="8" type="ORF">LA5096_02060</name>
</gene>
<reference evidence="9" key="1">
    <citation type="submission" date="2015-07" db="EMBL/GenBank/DDBJ databases">
        <authorList>
            <person name="Rodrigo-Torres Lidia"/>
            <person name="Arahal R.David."/>
        </authorList>
    </citation>
    <scope>NUCLEOTIDE SEQUENCE [LARGE SCALE GENOMIC DNA]</scope>
    <source>
        <strain evidence="9">CECT 5096</strain>
    </source>
</reference>
<feature type="domain" description="Fe-containing alcohol dehydrogenase-like C-terminal" evidence="7">
    <location>
        <begin position="202"/>
        <end position="364"/>
    </location>
</feature>
<dbReference type="GO" id="GO:0046872">
    <property type="term" value="F:metal ion binding"/>
    <property type="evidence" value="ECO:0007669"/>
    <property type="project" value="InterPro"/>
</dbReference>
<evidence type="ECO:0000313" key="9">
    <source>
        <dbReference type="Proteomes" id="UP000049983"/>
    </source>
</evidence>
<dbReference type="PROSITE" id="PS00913">
    <property type="entry name" value="ADH_IRON_1"/>
    <property type="match status" value="1"/>
</dbReference>
<sequence>MLSLNVTTASQVFEIKGTNMWAYKNPVNVLFGEDEFSRLPDTIGGRRYALVTYPEPVFAELADKLARTAGEPVVKISDVAPNPDYELLRVQCDRFAVADDVDVIVAIGGGSVIDSAKVFAAAGGDFNRIVRFLETKEGEDELSFLPIVSVPTTAGTGSEVTCWATVWNEAAAKKYSLAHPRLYPEIALVDPALMLGKPYGLTLATGLDALSHALESIWNRNANPVSAQHAVAAAKRILPALPKVLRDPGNIFFRREMAEASLFAGLAFSNTKTAIAHNLSYPITLGWGVQHGIACSFTLPTVLRSVSGIGGFREDALKTIFGDDLEEGAEFLTRFLKDLGVGTRFVDHSVPEGKCMQIIDEAFAGERGKNFIGTKENFLAAARHQGLI</sequence>
<keyword evidence="3 8" id="KW-0560">Oxidoreductase</keyword>
<dbReference type="GO" id="GO:0017000">
    <property type="term" value="P:antibiotic biosynthetic process"/>
    <property type="evidence" value="ECO:0007669"/>
    <property type="project" value="InterPro"/>
</dbReference>
<dbReference type="NCBIfam" id="TIGR03405">
    <property type="entry name" value="Phn_Fe-ADH"/>
    <property type="match status" value="1"/>
</dbReference>
<dbReference type="GO" id="GO:0050093">
    <property type="term" value="F:methanol dehydrogenase (NAD+) activity"/>
    <property type="evidence" value="ECO:0007669"/>
    <property type="project" value="UniProtKB-EC"/>
</dbReference>
<evidence type="ECO:0000256" key="5">
    <source>
        <dbReference type="ARBA" id="ARBA00049243"/>
    </source>
</evidence>
<dbReference type="PANTHER" id="PTHR11496:SF102">
    <property type="entry name" value="ALCOHOL DEHYDROGENASE 4"/>
    <property type="match status" value="1"/>
</dbReference>
<dbReference type="EMBL" id="CXWC01000005">
    <property type="protein sequence ID" value="CTQ69205.1"/>
    <property type="molecule type" value="Genomic_DNA"/>
</dbReference>
<evidence type="ECO:0000256" key="3">
    <source>
        <dbReference type="ARBA" id="ARBA00023002"/>
    </source>
</evidence>
<keyword evidence="4" id="KW-0520">NAD</keyword>
<dbReference type="EC" id="1.1.1.244" evidence="8"/>
<dbReference type="InterPro" id="IPR001670">
    <property type="entry name" value="ADH_Fe/GldA"/>
</dbReference>
<evidence type="ECO:0000259" key="6">
    <source>
        <dbReference type="Pfam" id="PF00465"/>
    </source>
</evidence>
<name>A0A0M6ZM50_9HYPH</name>
<accession>A0A0M6ZM50</accession>
<evidence type="ECO:0000256" key="2">
    <source>
        <dbReference type="ARBA" id="ARBA00007358"/>
    </source>
</evidence>
<dbReference type="CDD" id="cd08182">
    <property type="entry name" value="HEPD"/>
    <property type="match status" value="1"/>
</dbReference>
<organism evidence="8 9">
    <name type="scientific">Roseibium album</name>
    <dbReference type="NCBI Taxonomy" id="311410"/>
    <lineage>
        <taxon>Bacteria</taxon>
        <taxon>Pseudomonadati</taxon>
        <taxon>Pseudomonadota</taxon>
        <taxon>Alphaproteobacteria</taxon>
        <taxon>Hyphomicrobiales</taxon>
        <taxon>Stappiaceae</taxon>
        <taxon>Roseibium</taxon>
    </lineage>
</organism>
<comment type="catalytic activity">
    <reaction evidence="5">
        <text>a primary alcohol + NAD(+) = an aldehyde + NADH + H(+)</text>
        <dbReference type="Rhea" id="RHEA:10736"/>
        <dbReference type="ChEBI" id="CHEBI:15378"/>
        <dbReference type="ChEBI" id="CHEBI:15734"/>
        <dbReference type="ChEBI" id="CHEBI:17478"/>
        <dbReference type="ChEBI" id="CHEBI:57540"/>
        <dbReference type="ChEBI" id="CHEBI:57945"/>
        <dbReference type="EC" id="1.1.1.1"/>
    </reaction>
</comment>
<dbReference type="InterPro" id="IPR017775">
    <property type="entry name" value="ADH_Fe_PsrA-like"/>
</dbReference>
<comment type="cofactor">
    <cofactor evidence="1">
        <name>Fe cation</name>
        <dbReference type="ChEBI" id="CHEBI:24875"/>
    </cofactor>
</comment>
<dbReference type="SUPFAM" id="SSF56796">
    <property type="entry name" value="Dehydroquinate synthase-like"/>
    <property type="match status" value="1"/>
</dbReference>
<keyword evidence="9" id="KW-1185">Reference proteome</keyword>
<proteinExistence type="inferred from homology"/>
<dbReference type="InterPro" id="IPR039697">
    <property type="entry name" value="Alcohol_dehydrogenase_Fe"/>
</dbReference>
<evidence type="ECO:0000256" key="1">
    <source>
        <dbReference type="ARBA" id="ARBA00001962"/>
    </source>
</evidence>
<dbReference type="AlphaFoldDB" id="A0A0M6ZM50"/>
<protein>
    <submittedName>
        <fullName evidence="8">NAD-dependent methanol dehydrogenase</fullName>
        <ecNumber evidence="8">1.1.1.244</ecNumber>
    </submittedName>
</protein>
<dbReference type="PANTHER" id="PTHR11496">
    <property type="entry name" value="ALCOHOL DEHYDROGENASE"/>
    <property type="match status" value="1"/>
</dbReference>
<dbReference type="Pfam" id="PF00465">
    <property type="entry name" value="Fe-ADH"/>
    <property type="match status" value="1"/>
</dbReference>